<protein>
    <submittedName>
        <fullName evidence="2">DEP domain-containing protein 7-like</fullName>
    </submittedName>
</protein>
<dbReference type="PANTHER" id="PTHR16206:SF19">
    <property type="entry name" value="DEP DOMAIN-CONTAINING PROTEIN"/>
    <property type="match status" value="1"/>
</dbReference>
<keyword evidence="1" id="KW-1185">Reference proteome</keyword>
<reference evidence="2" key="1">
    <citation type="submission" date="2025-08" db="UniProtKB">
        <authorList>
            <consortium name="RefSeq"/>
        </authorList>
    </citation>
    <scope>IDENTIFICATION</scope>
    <source>
        <tissue evidence="2">Testes</tissue>
    </source>
</reference>
<sequence length="148" mass="17285">MSHAATSHGVRLDQDVDNRTLVRRSFTNVIIHHPMLSKGQSEQLVIFMMDQNNEVFEIPDRIAEEVEEKLSAARHGKDYLPNNETYCTMISKIDYEKEKVNLTRDALRDLMNYIIDDVNLSLKQKKQKLKQLQKAHSDVYDVHFHGFL</sequence>
<dbReference type="PANTHER" id="PTHR16206">
    <property type="entry name" value="DEP DOMAIN-CONTAINING"/>
    <property type="match status" value="1"/>
</dbReference>
<gene>
    <name evidence="2" type="primary">LOC102803613</name>
</gene>
<dbReference type="RefSeq" id="XP_006816544.1">
    <property type="nucleotide sequence ID" value="XM_006816481.1"/>
</dbReference>
<accession>A0ABM0M953</accession>
<dbReference type="Proteomes" id="UP000694865">
    <property type="component" value="Unplaced"/>
</dbReference>
<dbReference type="GeneID" id="102803613"/>
<proteinExistence type="predicted"/>
<evidence type="ECO:0000313" key="1">
    <source>
        <dbReference type="Proteomes" id="UP000694865"/>
    </source>
</evidence>
<organism evidence="1 2">
    <name type="scientific">Saccoglossus kowalevskii</name>
    <name type="common">Acorn worm</name>
    <dbReference type="NCBI Taxonomy" id="10224"/>
    <lineage>
        <taxon>Eukaryota</taxon>
        <taxon>Metazoa</taxon>
        <taxon>Hemichordata</taxon>
        <taxon>Enteropneusta</taxon>
        <taxon>Harrimaniidae</taxon>
        <taxon>Saccoglossus</taxon>
    </lineage>
</organism>
<evidence type="ECO:0000313" key="2">
    <source>
        <dbReference type="RefSeq" id="XP_006816544.1"/>
    </source>
</evidence>
<name>A0ABM0M953_SACKO</name>